<evidence type="ECO:0000313" key="13">
    <source>
        <dbReference type="Proteomes" id="UP000622547"/>
    </source>
</evidence>
<evidence type="ECO:0000259" key="11">
    <source>
        <dbReference type="PROSITE" id="PS50906"/>
    </source>
</evidence>
<keyword evidence="7 9" id="KW-1133">Transmembrane helix</keyword>
<proteinExistence type="predicted"/>
<keyword evidence="5 9" id="KW-0812">Transmembrane</keyword>
<sequence length="715" mass="77884">MSSERVGLMAGRKRSIRFKIFAILLVPLTALAVIWGFAATLTVQSGLELLKIQTVYDNVVVPTRTLLGDIQQERLLSAAYLGRKSSVRDELDAQRKRTDASVEELARVSQNAQDETPPAMWQRIEELIGQVRKFDALRGRVDDHGLSRLEAIEDYSAVAEVGFQAYDRLMISPDMDLIEQTKAIILIGRSREVMSQESALITGVLAIGRISPDERDAFAKMVGQRRLLYQLGTSQLDAELIKGFAAVNASPAYASFMSMENEIMVGVQPNTRLPRDADVWHTTTEGLVATFSQISGDGSKAIADRALPLAKGALYRIGIAGALGLIAVIATLFISVRFARGLTTELVGLRRAAHELADRRLPAIVQRLRRGEDVDVVAETPPIVTRGDTAEVVEVGNAFTSVQHTAVEAAVGQAELRKGVGNVFLNLARRSQSLLQRQLALLDELEQQVPDPDTMEKLFAVDHLTTRMRRHAEGLIILSGAHPGRGWRNPVSLFDVARAAVEEVEDYLRVSVVVPQGPAVIGGSVTDLVHLLAELVENATIFSPPHTQVIVRGEVVARGFAVEIEDRGLGISPEELAQLNERLADPPEFDLADSDRLGLFVVGLLARRHGVRVSLRSSPYGGTSAVVLLPKEIVVENAGDEHSVERLIPPRPPAPPVLALTPPAADAAVDTSADPAGDSLPRRVRQENLAPQLREEPRDVFGSFQAGWQRAQEES</sequence>
<dbReference type="Proteomes" id="UP000622547">
    <property type="component" value="Unassembled WGS sequence"/>
</dbReference>
<dbReference type="GO" id="GO:0005886">
    <property type="term" value="C:plasma membrane"/>
    <property type="evidence" value="ECO:0007669"/>
    <property type="project" value="TreeGrafter"/>
</dbReference>
<dbReference type="InterPro" id="IPR013587">
    <property type="entry name" value="Nitrate/nitrite_sensing"/>
</dbReference>
<evidence type="ECO:0000256" key="9">
    <source>
        <dbReference type="SAM" id="Phobius"/>
    </source>
</evidence>
<name>A0A8J3XEL3_9ACTN</name>
<comment type="catalytic activity">
    <reaction evidence="1">
        <text>ATP + protein L-histidine = ADP + protein N-phospho-L-histidine.</text>
        <dbReference type="EC" id="2.7.13.3"/>
    </reaction>
</comment>
<feature type="transmembrane region" description="Helical" evidence="9">
    <location>
        <begin position="313"/>
        <end position="334"/>
    </location>
</feature>
<feature type="domain" description="Histidine kinase" evidence="10">
    <location>
        <begin position="508"/>
        <end position="633"/>
    </location>
</feature>
<dbReference type="InterPro" id="IPR010910">
    <property type="entry name" value="Nitrate/nitrite_sensing_bac"/>
</dbReference>
<protein>
    <recommendedName>
        <fullName evidence="2">histidine kinase</fullName>
        <ecNumber evidence="2">2.7.13.3</ecNumber>
    </recommendedName>
</protein>
<keyword evidence="9" id="KW-0472">Membrane</keyword>
<evidence type="ECO:0000256" key="2">
    <source>
        <dbReference type="ARBA" id="ARBA00012438"/>
    </source>
</evidence>
<keyword evidence="13" id="KW-1185">Reference proteome</keyword>
<dbReference type="EMBL" id="BOOP01000011">
    <property type="protein sequence ID" value="GII37894.1"/>
    <property type="molecule type" value="Genomic_DNA"/>
</dbReference>
<keyword evidence="6" id="KW-0418">Kinase</keyword>
<dbReference type="GO" id="GO:0004673">
    <property type="term" value="F:protein histidine kinase activity"/>
    <property type="evidence" value="ECO:0007669"/>
    <property type="project" value="UniProtKB-EC"/>
</dbReference>
<evidence type="ECO:0000259" key="10">
    <source>
        <dbReference type="PROSITE" id="PS50109"/>
    </source>
</evidence>
<organism evidence="12 13">
    <name type="scientific">Planotetraspora phitsanulokensis</name>
    <dbReference type="NCBI Taxonomy" id="575192"/>
    <lineage>
        <taxon>Bacteria</taxon>
        <taxon>Bacillati</taxon>
        <taxon>Actinomycetota</taxon>
        <taxon>Actinomycetes</taxon>
        <taxon>Streptosporangiales</taxon>
        <taxon>Streptosporangiaceae</taxon>
        <taxon>Planotetraspora</taxon>
    </lineage>
</organism>
<dbReference type="Pfam" id="PF08376">
    <property type="entry name" value="NIT"/>
    <property type="match status" value="1"/>
</dbReference>
<evidence type="ECO:0000256" key="7">
    <source>
        <dbReference type="ARBA" id="ARBA00022989"/>
    </source>
</evidence>
<dbReference type="PANTHER" id="PTHR45436:SF5">
    <property type="entry name" value="SENSOR HISTIDINE KINASE TRCS"/>
    <property type="match status" value="1"/>
</dbReference>
<dbReference type="PANTHER" id="PTHR45436">
    <property type="entry name" value="SENSOR HISTIDINE KINASE YKOH"/>
    <property type="match status" value="1"/>
</dbReference>
<evidence type="ECO:0000256" key="3">
    <source>
        <dbReference type="ARBA" id="ARBA00022553"/>
    </source>
</evidence>
<accession>A0A8J3XEL3</accession>
<keyword evidence="4" id="KW-0808">Transferase</keyword>
<dbReference type="InterPro" id="IPR005467">
    <property type="entry name" value="His_kinase_dom"/>
</dbReference>
<dbReference type="Pfam" id="PF02518">
    <property type="entry name" value="HATPase_c"/>
    <property type="match status" value="1"/>
</dbReference>
<evidence type="ECO:0000256" key="8">
    <source>
        <dbReference type="SAM" id="MobiDB-lite"/>
    </source>
</evidence>
<dbReference type="InterPro" id="IPR036890">
    <property type="entry name" value="HATPase_C_sf"/>
</dbReference>
<dbReference type="SUPFAM" id="SSF55874">
    <property type="entry name" value="ATPase domain of HSP90 chaperone/DNA topoisomerase II/histidine kinase"/>
    <property type="match status" value="1"/>
</dbReference>
<dbReference type="PROSITE" id="PS50109">
    <property type="entry name" value="HIS_KIN"/>
    <property type="match status" value="1"/>
</dbReference>
<feature type="domain" description="NIT" evidence="11">
    <location>
        <begin position="61"/>
        <end position="309"/>
    </location>
</feature>
<dbReference type="PROSITE" id="PS50906">
    <property type="entry name" value="NIT"/>
    <property type="match status" value="1"/>
</dbReference>
<dbReference type="InterPro" id="IPR050428">
    <property type="entry name" value="TCS_sensor_his_kinase"/>
</dbReference>
<feature type="compositionally biased region" description="Low complexity" evidence="8">
    <location>
        <begin position="664"/>
        <end position="676"/>
    </location>
</feature>
<dbReference type="Gene3D" id="3.30.565.10">
    <property type="entry name" value="Histidine kinase-like ATPase, C-terminal domain"/>
    <property type="match status" value="1"/>
</dbReference>
<comment type="caution">
    <text evidence="12">The sequence shown here is derived from an EMBL/GenBank/DDBJ whole genome shotgun (WGS) entry which is preliminary data.</text>
</comment>
<dbReference type="InterPro" id="IPR003594">
    <property type="entry name" value="HATPase_dom"/>
</dbReference>
<evidence type="ECO:0000256" key="1">
    <source>
        <dbReference type="ARBA" id="ARBA00000085"/>
    </source>
</evidence>
<gene>
    <name evidence="12" type="ORF">Pph01_28970</name>
</gene>
<reference evidence="12 13" key="1">
    <citation type="submission" date="2021-01" db="EMBL/GenBank/DDBJ databases">
        <title>Whole genome shotgun sequence of Planotetraspora phitsanulokensis NBRC 104273.</title>
        <authorList>
            <person name="Komaki H."/>
            <person name="Tamura T."/>
        </authorList>
    </citation>
    <scope>NUCLEOTIDE SEQUENCE [LARGE SCALE GENOMIC DNA]</scope>
    <source>
        <strain evidence="12 13">NBRC 104273</strain>
    </source>
</reference>
<dbReference type="SMART" id="SM00387">
    <property type="entry name" value="HATPase_c"/>
    <property type="match status" value="1"/>
</dbReference>
<evidence type="ECO:0000256" key="4">
    <source>
        <dbReference type="ARBA" id="ARBA00022679"/>
    </source>
</evidence>
<feature type="region of interest" description="Disordered" evidence="8">
    <location>
        <begin position="664"/>
        <end position="715"/>
    </location>
</feature>
<dbReference type="GO" id="GO:0000160">
    <property type="term" value="P:phosphorelay signal transduction system"/>
    <property type="evidence" value="ECO:0007669"/>
    <property type="project" value="TreeGrafter"/>
</dbReference>
<feature type="transmembrane region" description="Helical" evidence="9">
    <location>
        <begin position="20"/>
        <end position="43"/>
    </location>
</feature>
<dbReference type="AlphaFoldDB" id="A0A8J3XEL3"/>
<evidence type="ECO:0000256" key="5">
    <source>
        <dbReference type="ARBA" id="ARBA00022692"/>
    </source>
</evidence>
<keyword evidence="3" id="KW-0597">Phosphoprotein</keyword>
<evidence type="ECO:0000256" key="6">
    <source>
        <dbReference type="ARBA" id="ARBA00022777"/>
    </source>
</evidence>
<dbReference type="EC" id="2.7.13.3" evidence="2"/>
<evidence type="ECO:0000313" key="12">
    <source>
        <dbReference type="EMBL" id="GII37894.1"/>
    </source>
</evidence>